<evidence type="ECO:0000313" key="3">
    <source>
        <dbReference type="Proteomes" id="UP000219922"/>
    </source>
</evidence>
<dbReference type="AlphaFoldDB" id="A0A9X6XW60"/>
<evidence type="ECO:0000256" key="1">
    <source>
        <dbReference type="SAM" id="Phobius"/>
    </source>
</evidence>
<evidence type="ECO:0000313" key="2">
    <source>
        <dbReference type="EMBL" id="PDZ94926.1"/>
    </source>
</evidence>
<reference evidence="2 3" key="1">
    <citation type="submission" date="2017-09" db="EMBL/GenBank/DDBJ databases">
        <title>Large-scale bioinformatics analysis of Bacillus genomes uncovers conserved roles of natural products in bacterial physiology.</title>
        <authorList>
            <consortium name="Agbiome Team Llc"/>
            <person name="Bleich R.M."/>
            <person name="Grubbs K.J."/>
            <person name="Santa Maria K.C."/>
            <person name="Allen S.E."/>
            <person name="Farag S."/>
            <person name="Shank E.A."/>
            <person name="Bowers A."/>
        </authorList>
    </citation>
    <scope>NUCLEOTIDE SEQUENCE [LARGE SCALE GENOMIC DNA]</scope>
    <source>
        <strain evidence="2 3">AFS092789</strain>
    </source>
</reference>
<proteinExistence type="predicted"/>
<dbReference type="Proteomes" id="UP000219922">
    <property type="component" value="Unassembled WGS sequence"/>
</dbReference>
<dbReference type="EMBL" id="NVMX01000091">
    <property type="protein sequence ID" value="PDZ94926.1"/>
    <property type="molecule type" value="Genomic_DNA"/>
</dbReference>
<comment type="caution">
    <text evidence="2">The sequence shown here is derived from an EMBL/GenBank/DDBJ whole genome shotgun (WGS) entry which is preliminary data.</text>
</comment>
<keyword evidence="1" id="KW-0812">Transmembrane</keyword>
<accession>A0A9X6XW60</accession>
<dbReference type="RefSeq" id="WP_205753397.1">
    <property type="nucleotide sequence ID" value="NZ_NVMX01000091.1"/>
</dbReference>
<sequence>ILKVKIKSKKLNFFICISSVKRRENKKLINIIGFLFFYFLVKTDKSFSYFSSFQILNLLESNYKE</sequence>
<feature type="transmembrane region" description="Helical" evidence="1">
    <location>
        <begin position="28"/>
        <end position="43"/>
    </location>
</feature>
<keyword evidence="1" id="KW-1133">Transmembrane helix</keyword>
<keyword evidence="1" id="KW-0472">Membrane</keyword>
<organism evidence="2 3">
    <name type="scientific">Bacillus cereus</name>
    <dbReference type="NCBI Taxonomy" id="1396"/>
    <lineage>
        <taxon>Bacteria</taxon>
        <taxon>Bacillati</taxon>
        <taxon>Bacillota</taxon>
        <taxon>Bacilli</taxon>
        <taxon>Bacillales</taxon>
        <taxon>Bacillaceae</taxon>
        <taxon>Bacillus</taxon>
        <taxon>Bacillus cereus group</taxon>
    </lineage>
</organism>
<protein>
    <submittedName>
        <fullName evidence="2">Uncharacterized protein</fullName>
    </submittedName>
</protein>
<name>A0A9X6XW60_BACCE</name>
<gene>
    <name evidence="2" type="ORF">CON36_31170</name>
</gene>
<feature type="non-terminal residue" evidence="2">
    <location>
        <position position="1"/>
    </location>
</feature>